<dbReference type="Proteomes" id="UP000326198">
    <property type="component" value="Unassembled WGS sequence"/>
</dbReference>
<protein>
    <submittedName>
        <fullName evidence="1">Uncharacterized protein</fullName>
    </submittedName>
</protein>
<gene>
    <name evidence="1" type="ORF">BDV26DRAFT_89810</name>
</gene>
<evidence type="ECO:0000313" key="2">
    <source>
        <dbReference type="Proteomes" id="UP000326198"/>
    </source>
</evidence>
<organism evidence="1 2">
    <name type="scientific">Aspergillus bertholletiae</name>
    <dbReference type="NCBI Taxonomy" id="1226010"/>
    <lineage>
        <taxon>Eukaryota</taxon>
        <taxon>Fungi</taxon>
        <taxon>Dikarya</taxon>
        <taxon>Ascomycota</taxon>
        <taxon>Pezizomycotina</taxon>
        <taxon>Eurotiomycetes</taxon>
        <taxon>Eurotiomycetidae</taxon>
        <taxon>Eurotiales</taxon>
        <taxon>Aspergillaceae</taxon>
        <taxon>Aspergillus</taxon>
        <taxon>Aspergillus subgen. Circumdati</taxon>
    </lineage>
</organism>
<proteinExistence type="predicted"/>
<dbReference type="AlphaFoldDB" id="A0A5N7AS21"/>
<name>A0A5N7AS21_9EURO</name>
<keyword evidence="2" id="KW-1185">Reference proteome</keyword>
<reference evidence="1 2" key="1">
    <citation type="submission" date="2019-04" db="EMBL/GenBank/DDBJ databases">
        <title>Friends and foes A comparative genomics studyof 23 Aspergillus species from section Flavi.</title>
        <authorList>
            <consortium name="DOE Joint Genome Institute"/>
            <person name="Kjaerbolling I."/>
            <person name="Vesth T."/>
            <person name="Frisvad J.C."/>
            <person name="Nybo J.L."/>
            <person name="Theobald S."/>
            <person name="Kildgaard S."/>
            <person name="Isbrandt T."/>
            <person name="Kuo A."/>
            <person name="Sato A."/>
            <person name="Lyhne E.K."/>
            <person name="Kogle M.E."/>
            <person name="Wiebenga A."/>
            <person name="Kun R.S."/>
            <person name="Lubbers R.J."/>
            <person name="Makela M.R."/>
            <person name="Barry K."/>
            <person name="Chovatia M."/>
            <person name="Clum A."/>
            <person name="Daum C."/>
            <person name="Haridas S."/>
            <person name="He G."/>
            <person name="LaButti K."/>
            <person name="Lipzen A."/>
            <person name="Mondo S."/>
            <person name="Riley R."/>
            <person name="Salamov A."/>
            <person name="Simmons B.A."/>
            <person name="Magnuson J.K."/>
            <person name="Henrissat B."/>
            <person name="Mortensen U.H."/>
            <person name="Larsen T.O."/>
            <person name="Devries R.P."/>
            <person name="Grigoriev I.V."/>
            <person name="Machida M."/>
            <person name="Baker S.E."/>
            <person name="Andersen M.R."/>
        </authorList>
    </citation>
    <scope>NUCLEOTIDE SEQUENCE [LARGE SCALE GENOMIC DNA]</scope>
    <source>
        <strain evidence="1 2">IBT 29228</strain>
    </source>
</reference>
<evidence type="ECO:0000313" key="1">
    <source>
        <dbReference type="EMBL" id="KAE8372647.1"/>
    </source>
</evidence>
<sequence length="133" mass="14858">MSTSTILLLVGTIRYPQLSLPSLHSIRVSPKAADRLALPCPKISKLMCAICLTMKMEKKKKKKMMMMITIGYSGFAPRVRTGTSHRDVILRTTYCTPSALMLLRDALRHSWLSGMWEMTKPVASRDGCDQAIA</sequence>
<accession>A0A5N7AS21</accession>
<dbReference type="EMBL" id="ML736348">
    <property type="protein sequence ID" value="KAE8372647.1"/>
    <property type="molecule type" value="Genomic_DNA"/>
</dbReference>